<keyword evidence="2" id="KW-1185">Reference proteome</keyword>
<name>A0A9X3HZL4_9FLAO</name>
<dbReference type="EMBL" id="JAPJDA010000002">
    <property type="protein sequence ID" value="MCX2836871.1"/>
    <property type="molecule type" value="Genomic_DNA"/>
</dbReference>
<evidence type="ECO:0000313" key="1">
    <source>
        <dbReference type="EMBL" id="MCX2836871.1"/>
    </source>
</evidence>
<dbReference type="Proteomes" id="UP001148482">
    <property type="component" value="Unassembled WGS sequence"/>
</dbReference>
<sequence length="155" mass="17814">MNTYLLIGTFLLFGAAIFFKFNSTRTADNWNIPKNKISTLQKIDSQQQRTLKLVVTYDYGETLETISENTTPEIIQDLMESINWNVFHIVQLEDKNGNALHVSGSLEEDGLASGYVTENDHLLKSVPPTSVEEMTTILIDFLESENNWRKKYKYE</sequence>
<comment type="caution">
    <text evidence="1">The sequence shown here is derived from an EMBL/GenBank/DDBJ whole genome shotgun (WGS) entry which is preliminary data.</text>
</comment>
<accession>A0A9X3HZL4</accession>
<dbReference type="RefSeq" id="WP_266068053.1">
    <property type="nucleotide sequence ID" value="NZ_JAPJDA010000002.1"/>
</dbReference>
<reference evidence="1" key="1">
    <citation type="submission" date="2022-11" db="EMBL/GenBank/DDBJ databases">
        <title>Salinimicrobium profundisediminis sp. nov., isolated from deep-sea sediment of the Mariana Trench.</title>
        <authorList>
            <person name="Fu H."/>
        </authorList>
    </citation>
    <scope>NUCLEOTIDE SEQUENCE</scope>
    <source>
        <strain evidence="1">MT39</strain>
    </source>
</reference>
<protein>
    <submittedName>
        <fullName evidence="1">Uncharacterized protein</fullName>
    </submittedName>
</protein>
<proteinExistence type="predicted"/>
<organism evidence="1 2">
    <name type="scientific">Salinimicrobium profundisediminis</name>
    <dbReference type="NCBI Taxonomy" id="2994553"/>
    <lineage>
        <taxon>Bacteria</taxon>
        <taxon>Pseudomonadati</taxon>
        <taxon>Bacteroidota</taxon>
        <taxon>Flavobacteriia</taxon>
        <taxon>Flavobacteriales</taxon>
        <taxon>Flavobacteriaceae</taxon>
        <taxon>Salinimicrobium</taxon>
    </lineage>
</organism>
<dbReference type="AlphaFoldDB" id="A0A9X3HZL4"/>
<gene>
    <name evidence="1" type="ORF">OQ279_01800</name>
</gene>
<evidence type="ECO:0000313" key="2">
    <source>
        <dbReference type="Proteomes" id="UP001148482"/>
    </source>
</evidence>